<evidence type="ECO:0000313" key="10">
    <source>
        <dbReference type="EMBL" id="QIW95064.1"/>
    </source>
</evidence>
<dbReference type="OrthoDB" id="427186at2759"/>
<dbReference type="PANTHER" id="PTHR10589">
    <property type="entry name" value="UBIQUITIN CARBOXYL-TERMINAL HYDROLASE"/>
    <property type="match status" value="1"/>
</dbReference>
<evidence type="ECO:0000256" key="5">
    <source>
        <dbReference type="ARBA" id="ARBA00022801"/>
    </source>
</evidence>
<dbReference type="AlphaFoldDB" id="A0A6H0XKB5"/>
<dbReference type="Pfam" id="PF01088">
    <property type="entry name" value="Peptidase_C12"/>
    <property type="match status" value="1"/>
</dbReference>
<protein>
    <recommendedName>
        <fullName evidence="8">Ubiquitin carboxyl-terminal hydrolase</fullName>
        <ecNumber evidence="8">3.4.19.12</ecNumber>
    </recommendedName>
</protein>
<dbReference type="EMBL" id="CP051139">
    <property type="protein sequence ID" value="QIW95064.1"/>
    <property type="molecule type" value="Genomic_DNA"/>
</dbReference>
<dbReference type="GO" id="GO:0005737">
    <property type="term" value="C:cytoplasm"/>
    <property type="evidence" value="ECO:0007669"/>
    <property type="project" value="TreeGrafter"/>
</dbReference>
<reference evidence="10 11" key="1">
    <citation type="journal article" date="2016" name="Sci. Rep.">
        <title>Peltaster fructicola genome reveals evolution from an invasive phytopathogen to an ectophytic parasite.</title>
        <authorList>
            <person name="Xu C."/>
            <person name="Chen H."/>
            <person name="Gleason M.L."/>
            <person name="Xu J.R."/>
            <person name="Liu H."/>
            <person name="Zhang R."/>
            <person name="Sun G."/>
        </authorList>
    </citation>
    <scope>NUCLEOTIDE SEQUENCE [LARGE SCALE GENOMIC DNA]</scope>
    <source>
        <strain evidence="10 11">LNHT1506</strain>
    </source>
</reference>
<keyword evidence="5 7" id="KW-0378">Hydrolase</keyword>
<dbReference type="GO" id="GO:0006511">
    <property type="term" value="P:ubiquitin-dependent protein catabolic process"/>
    <property type="evidence" value="ECO:0007669"/>
    <property type="project" value="UniProtKB-UniRule"/>
</dbReference>
<dbReference type="Proteomes" id="UP000503462">
    <property type="component" value="Chromosome 1"/>
</dbReference>
<proteinExistence type="inferred from homology"/>
<feature type="domain" description="UCH catalytic" evidence="9">
    <location>
        <begin position="25"/>
        <end position="255"/>
    </location>
</feature>
<name>A0A6H0XKB5_9PEZI</name>
<comment type="similarity">
    <text evidence="2 7 8">Belongs to the peptidase C12 family.</text>
</comment>
<sequence>MAPFTKDTMTSHEHGVFFNAKGKKTFIPLEINPEIFEEIVHKLGVSPDLGFFDVYSIDDPDLLAMIPRPVHAIIFIAAANVYHQVRKHDGSKELTYDASGEGEPVMWFKQTIGHACGLMALLHCISNGSTKQYILPDSDLDKLLKKALPLNPWPRAEVLYNSPEIEKAHMAAAWKGDSTAPMAEEPNGYHFLSFVRSEKDGHLYEMDASWNGPIDRGELADGEDMLSEQALKQGIRRFMSLADDVVEFGIVALAKKDP</sequence>
<keyword evidence="11" id="KW-1185">Reference proteome</keyword>
<keyword evidence="6 7" id="KW-0788">Thiol protease</keyword>
<keyword evidence="4 7" id="KW-0833">Ubl conjugation pathway</keyword>
<dbReference type="InterPro" id="IPR001578">
    <property type="entry name" value="Peptidase_C12_UCH"/>
</dbReference>
<evidence type="ECO:0000256" key="8">
    <source>
        <dbReference type="RuleBase" id="RU361215"/>
    </source>
</evidence>
<dbReference type="CDD" id="cd09616">
    <property type="entry name" value="Peptidase_C12_UCH_L1_L3"/>
    <property type="match status" value="1"/>
</dbReference>
<accession>A0A6H0XKB5</accession>
<evidence type="ECO:0000256" key="7">
    <source>
        <dbReference type="PROSITE-ProRule" id="PRU01393"/>
    </source>
</evidence>
<dbReference type="InterPro" id="IPR036959">
    <property type="entry name" value="Peptidase_C12_UCH_sf"/>
</dbReference>
<dbReference type="EC" id="3.4.19.12" evidence="8"/>
<keyword evidence="3 7" id="KW-0645">Protease</keyword>
<organism evidence="10 11">
    <name type="scientific">Peltaster fructicola</name>
    <dbReference type="NCBI Taxonomy" id="286661"/>
    <lineage>
        <taxon>Eukaryota</taxon>
        <taxon>Fungi</taxon>
        <taxon>Dikarya</taxon>
        <taxon>Ascomycota</taxon>
        <taxon>Pezizomycotina</taxon>
        <taxon>Dothideomycetes</taxon>
        <taxon>Dothideomycetes incertae sedis</taxon>
        <taxon>Peltaster</taxon>
    </lineage>
</organism>
<feature type="site" description="Important for enzyme activity" evidence="7">
    <location>
        <position position="207"/>
    </location>
</feature>
<evidence type="ECO:0000256" key="2">
    <source>
        <dbReference type="ARBA" id="ARBA00009326"/>
    </source>
</evidence>
<feature type="site" description="Transition state stabilizer" evidence="7">
    <location>
        <position position="110"/>
    </location>
</feature>
<feature type="active site" description="Nucleophile" evidence="7">
    <location>
        <position position="116"/>
    </location>
</feature>
<dbReference type="GO" id="GO:0016579">
    <property type="term" value="P:protein deubiquitination"/>
    <property type="evidence" value="ECO:0007669"/>
    <property type="project" value="TreeGrafter"/>
</dbReference>
<evidence type="ECO:0000256" key="1">
    <source>
        <dbReference type="ARBA" id="ARBA00000707"/>
    </source>
</evidence>
<evidence type="ECO:0000256" key="6">
    <source>
        <dbReference type="ARBA" id="ARBA00022807"/>
    </source>
</evidence>
<dbReference type="SUPFAM" id="SSF54001">
    <property type="entry name" value="Cysteine proteinases"/>
    <property type="match status" value="1"/>
</dbReference>
<feature type="active site" description="Proton donor" evidence="7">
    <location>
        <position position="190"/>
    </location>
</feature>
<comment type="catalytic activity">
    <reaction evidence="1 7 8">
        <text>Thiol-dependent hydrolysis of ester, thioester, amide, peptide and isopeptide bonds formed by the C-terminal Gly of ubiquitin (a 76-residue protein attached to proteins as an intracellular targeting signal).</text>
        <dbReference type="EC" id="3.4.19.12"/>
    </reaction>
</comment>
<dbReference type="Gene3D" id="3.40.532.10">
    <property type="entry name" value="Peptidase C12, ubiquitin carboxyl-terminal hydrolase"/>
    <property type="match status" value="1"/>
</dbReference>
<evidence type="ECO:0000256" key="4">
    <source>
        <dbReference type="ARBA" id="ARBA00022786"/>
    </source>
</evidence>
<evidence type="ECO:0000313" key="11">
    <source>
        <dbReference type="Proteomes" id="UP000503462"/>
    </source>
</evidence>
<evidence type="ECO:0000259" key="9">
    <source>
        <dbReference type="PROSITE" id="PS52048"/>
    </source>
</evidence>
<evidence type="ECO:0000256" key="3">
    <source>
        <dbReference type="ARBA" id="ARBA00022670"/>
    </source>
</evidence>
<dbReference type="PROSITE" id="PS52048">
    <property type="entry name" value="UCH_DOMAIN"/>
    <property type="match status" value="1"/>
</dbReference>
<dbReference type="PANTHER" id="PTHR10589:SF17">
    <property type="entry name" value="UBIQUITIN CARBOXYL-TERMINAL HYDROLASE"/>
    <property type="match status" value="1"/>
</dbReference>
<dbReference type="PRINTS" id="PR00707">
    <property type="entry name" value="UBCTHYDRLASE"/>
</dbReference>
<gene>
    <name evidence="10" type="ORF">AMS68_000582</name>
</gene>
<dbReference type="GO" id="GO:0004843">
    <property type="term" value="F:cysteine-type deubiquitinase activity"/>
    <property type="evidence" value="ECO:0007669"/>
    <property type="project" value="UniProtKB-UniRule"/>
</dbReference>
<dbReference type="InterPro" id="IPR038765">
    <property type="entry name" value="Papain-like_cys_pep_sf"/>
</dbReference>